<dbReference type="Gene3D" id="2.30.42.10">
    <property type="match status" value="1"/>
</dbReference>
<dbReference type="SUPFAM" id="SSF55961">
    <property type="entry name" value="Bet v1-like"/>
    <property type="match status" value="1"/>
</dbReference>
<evidence type="ECO:0000313" key="2">
    <source>
        <dbReference type="EMBL" id="SMF68401.1"/>
    </source>
</evidence>
<name>A0A1X7GEK3_9BACL</name>
<accession>A0A1X7GEK3</accession>
<dbReference type="GO" id="GO:0006508">
    <property type="term" value="P:proteolysis"/>
    <property type="evidence" value="ECO:0007669"/>
    <property type="project" value="UniProtKB-KW"/>
</dbReference>
<keyword evidence="2" id="KW-0645">Protease</keyword>
<keyword evidence="2" id="KW-0378">Hydrolase</keyword>
<organism evidence="2 3">
    <name type="scientific">Paenibacillus uliginis N3/975</name>
    <dbReference type="NCBI Taxonomy" id="1313296"/>
    <lineage>
        <taxon>Bacteria</taxon>
        <taxon>Bacillati</taxon>
        <taxon>Bacillota</taxon>
        <taxon>Bacilli</taxon>
        <taxon>Bacillales</taxon>
        <taxon>Paenibacillaceae</taxon>
        <taxon>Paenibacillus</taxon>
    </lineage>
</organism>
<reference evidence="2 3" key="1">
    <citation type="submission" date="2017-04" db="EMBL/GenBank/DDBJ databases">
        <authorList>
            <person name="Afonso C.L."/>
            <person name="Miller P.J."/>
            <person name="Scott M.A."/>
            <person name="Spackman E."/>
            <person name="Goraichik I."/>
            <person name="Dimitrov K.M."/>
            <person name="Suarez D.L."/>
            <person name="Swayne D.E."/>
        </authorList>
    </citation>
    <scope>NUCLEOTIDE SEQUENCE [LARGE SCALE GENOMIC DNA]</scope>
    <source>
        <strain evidence="2 3">N3/975</strain>
    </source>
</reference>
<feature type="domain" description="PDZ" evidence="1">
    <location>
        <begin position="94"/>
        <end position="158"/>
    </location>
</feature>
<proteinExistence type="predicted"/>
<dbReference type="GO" id="GO:0008233">
    <property type="term" value="F:peptidase activity"/>
    <property type="evidence" value="ECO:0007669"/>
    <property type="project" value="UniProtKB-KW"/>
</dbReference>
<protein>
    <submittedName>
        <fullName evidence="2">Trypsin-like serine proteases, typically periplasmic, contain C-terminal PDZ domain</fullName>
    </submittedName>
</protein>
<dbReference type="EMBL" id="LT840184">
    <property type="protein sequence ID" value="SMF68401.1"/>
    <property type="molecule type" value="Genomic_DNA"/>
</dbReference>
<dbReference type="InterPro" id="IPR001478">
    <property type="entry name" value="PDZ"/>
</dbReference>
<gene>
    <name evidence="2" type="ORF">SAMN05661091_0440</name>
</gene>
<evidence type="ECO:0000313" key="3">
    <source>
        <dbReference type="Proteomes" id="UP000192940"/>
    </source>
</evidence>
<evidence type="ECO:0000259" key="1">
    <source>
        <dbReference type="Pfam" id="PF13180"/>
    </source>
</evidence>
<dbReference type="InterPro" id="IPR036034">
    <property type="entry name" value="PDZ_sf"/>
</dbReference>
<keyword evidence="3" id="KW-1185">Reference proteome</keyword>
<dbReference type="STRING" id="1313296.SAMN05661091_0440"/>
<dbReference type="Proteomes" id="UP000192940">
    <property type="component" value="Chromosome I"/>
</dbReference>
<sequence length="162" mass="18195">MITELVEPCRMVIADDENELTIWTLEPHAEGTLVGIEYTGLWPGDLGIMSMENMAYGTYRFMTNMKSVLESSQDIRSSFWKSWIGTKHISYESSETKGVKVVQVIEGTPADGVLQEGDIITHLNMTGVQSYDELEEKITSMEPLKVLKIKYLRGGVVEVAEQ</sequence>
<dbReference type="SUPFAM" id="SSF50156">
    <property type="entry name" value="PDZ domain-like"/>
    <property type="match status" value="1"/>
</dbReference>
<dbReference type="AlphaFoldDB" id="A0A1X7GEK3"/>
<dbReference type="Pfam" id="PF13180">
    <property type="entry name" value="PDZ_2"/>
    <property type="match status" value="1"/>
</dbReference>
<dbReference type="RefSeq" id="WP_244562927.1">
    <property type="nucleotide sequence ID" value="NZ_LT840184.1"/>
</dbReference>